<feature type="signal peptide" evidence="4">
    <location>
        <begin position="1"/>
        <end position="18"/>
    </location>
</feature>
<protein>
    <recommendedName>
        <fullName evidence="5">Carbohydrate kinase PfkB domain-containing protein</fullName>
    </recommendedName>
</protein>
<gene>
    <name evidence="6" type="ORF">R1flu_017714</name>
</gene>
<dbReference type="PANTHER" id="PTHR43320">
    <property type="entry name" value="SUGAR KINASE"/>
    <property type="match status" value="1"/>
</dbReference>
<evidence type="ECO:0000259" key="5">
    <source>
        <dbReference type="Pfam" id="PF00294"/>
    </source>
</evidence>
<dbReference type="InterPro" id="IPR011611">
    <property type="entry name" value="PfkB_dom"/>
</dbReference>
<dbReference type="AlphaFoldDB" id="A0ABD1ZF30"/>
<sequence length="478" mass="50915">MAHAVSLEPLLLLQVGAAGGSVTGWSTIYNLRSGRLNSLLFSSSASLRRNDRVQGVFLSANFGVRVGRRASSVGHGLSRVPVRCCSYGDTEDKLNLEDFNDLERSNQPYGVPEMKVPDRWDVIGLGQAMVDCSGVVSDEFLDRLGLVKGTRKVVNHEERGACISALDGCSYKLNAGGSLSNTLVALARLGAGHNSEPSLNVAMTGSVGSDPLGGFYRTKLKRAKVHFLSNPIPGGTTGTVIVLTTPDAQRTMLSYQGMSSIIDYNEALEQQIANSKVLVVEGYLWELPETVETIARACRNTREKGILVALTASDLSCVNRHREKMWDVMSESADMIFCNVDEARALLGSDISLTPSMAAGLLSKCCPLVSVTDGARGSYIGLKGEVTYIQPAPCVPLDTCGAGDAYAAGVLYGFLRGVPHIKGIGNLAARVAAMVVGQHGTRLKKEDAKELVSSIPTFTRTPVGLMNLTANEEQSVSA</sequence>
<reference evidence="6 7" key="1">
    <citation type="submission" date="2024-09" db="EMBL/GenBank/DDBJ databases">
        <title>Chromosome-scale assembly of Riccia fluitans.</title>
        <authorList>
            <person name="Paukszto L."/>
            <person name="Sawicki J."/>
            <person name="Karawczyk K."/>
            <person name="Piernik-Szablinska J."/>
            <person name="Szczecinska M."/>
            <person name="Mazdziarz M."/>
        </authorList>
    </citation>
    <scope>NUCLEOTIDE SEQUENCE [LARGE SCALE GENOMIC DNA]</scope>
    <source>
        <strain evidence="6">Rf_01</strain>
        <tissue evidence="6">Aerial parts of the thallus</tissue>
    </source>
</reference>
<dbReference type="PROSITE" id="PS00584">
    <property type="entry name" value="PFKB_KINASES_2"/>
    <property type="match status" value="1"/>
</dbReference>
<proteinExistence type="inferred from homology"/>
<name>A0ABD1ZF30_9MARC</name>
<dbReference type="InterPro" id="IPR052700">
    <property type="entry name" value="Carb_kinase_PfkB-like"/>
</dbReference>
<evidence type="ECO:0000256" key="1">
    <source>
        <dbReference type="ARBA" id="ARBA00010688"/>
    </source>
</evidence>
<keyword evidence="4" id="KW-0732">Signal</keyword>
<keyword evidence="3" id="KW-0418">Kinase</keyword>
<dbReference type="InterPro" id="IPR029056">
    <property type="entry name" value="Ribokinase-like"/>
</dbReference>
<evidence type="ECO:0000256" key="4">
    <source>
        <dbReference type="SAM" id="SignalP"/>
    </source>
</evidence>
<dbReference type="PANTHER" id="PTHR43320:SF3">
    <property type="entry name" value="CARBOHYDRATE KINASE PFKB DOMAIN-CONTAINING PROTEIN"/>
    <property type="match status" value="1"/>
</dbReference>
<dbReference type="EMBL" id="JBHFFA010000001">
    <property type="protein sequence ID" value="KAL2649586.1"/>
    <property type="molecule type" value="Genomic_DNA"/>
</dbReference>
<evidence type="ECO:0000256" key="3">
    <source>
        <dbReference type="ARBA" id="ARBA00022777"/>
    </source>
</evidence>
<evidence type="ECO:0000256" key="2">
    <source>
        <dbReference type="ARBA" id="ARBA00022679"/>
    </source>
</evidence>
<feature type="domain" description="Carbohydrate kinase PfkB" evidence="5">
    <location>
        <begin position="170"/>
        <end position="444"/>
    </location>
</feature>
<keyword evidence="2" id="KW-0808">Transferase</keyword>
<evidence type="ECO:0000313" key="6">
    <source>
        <dbReference type="EMBL" id="KAL2649586.1"/>
    </source>
</evidence>
<keyword evidence="7" id="KW-1185">Reference proteome</keyword>
<organism evidence="6 7">
    <name type="scientific">Riccia fluitans</name>
    <dbReference type="NCBI Taxonomy" id="41844"/>
    <lineage>
        <taxon>Eukaryota</taxon>
        <taxon>Viridiplantae</taxon>
        <taxon>Streptophyta</taxon>
        <taxon>Embryophyta</taxon>
        <taxon>Marchantiophyta</taxon>
        <taxon>Marchantiopsida</taxon>
        <taxon>Marchantiidae</taxon>
        <taxon>Marchantiales</taxon>
        <taxon>Ricciaceae</taxon>
        <taxon>Riccia</taxon>
    </lineage>
</organism>
<feature type="chain" id="PRO_5044849887" description="Carbohydrate kinase PfkB domain-containing protein" evidence="4">
    <location>
        <begin position="19"/>
        <end position="478"/>
    </location>
</feature>
<comment type="caution">
    <text evidence="6">The sequence shown here is derived from an EMBL/GenBank/DDBJ whole genome shotgun (WGS) entry which is preliminary data.</text>
</comment>
<dbReference type="SUPFAM" id="SSF53613">
    <property type="entry name" value="Ribokinase-like"/>
    <property type="match status" value="1"/>
</dbReference>
<dbReference type="Proteomes" id="UP001605036">
    <property type="component" value="Unassembled WGS sequence"/>
</dbReference>
<dbReference type="Gene3D" id="3.40.1190.20">
    <property type="match status" value="1"/>
</dbReference>
<dbReference type="CDD" id="cd01168">
    <property type="entry name" value="adenosine_kinase"/>
    <property type="match status" value="1"/>
</dbReference>
<dbReference type="GO" id="GO:0016301">
    <property type="term" value="F:kinase activity"/>
    <property type="evidence" value="ECO:0007669"/>
    <property type="project" value="UniProtKB-KW"/>
</dbReference>
<dbReference type="FunFam" id="3.40.1190.20:FF:000025">
    <property type="entry name" value="Putative sugar kinase slr0537"/>
    <property type="match status" value="1"/>
</dbReference>
<accession>A0ABD1ZF30</accession>
<evidence type="ECO:0000313" key="7">
    <source>
        <dbReference type="Proteomes" id="UP001605036"/>
    </source>
</evidence>
<dbReference type="InterPro" id="IPR002173">
    <property type="entry name" value="Carboh/pur_kinase_PfkB_CS"/>
</dbReference>
<dbReference type="Pfam" id="PF00294">
    <property type="entry name" value="PfkB"/>
    <property type="match status" value="1"/>
</dbReference>
<comment type="similarity">
    <text evidence="1">Belongs to the carbohydrate kinase PfkB family.</text>
</comment>